<dbReference type="InterPro" id="IPR053202">
    <property type="entry name" value="EGF_Rcpt_Signaling_Reg"/>
</dbReference>
<evidence type="ECO:0000313" key="2">
    <source>
        <dbReference type="EMBL" id="QIZ20958.1"/>
    </source>
</evidence>
<dbReference type="GO" id="GO:0008168">
    <property type="term" value="F:methyltransferase activity"/>
    <property type="evidence" value="ECO:0007669"/>
    <property type="project" value="UniProtKB-KW"/>
</dbReference>
<organism evidence="2 3">
    <name type="scientific">Candidatus Pelagibacter giovannonii</name>
    <dbReference type="NCBI Taxonomy" id="2563896"/>
    <lineage>
        <taxon>Bacteria</taxon>
        <taxon>Pseudomonadati</taxon>
        <taxon>Pseudomonadota</taxon>
        <taxon>Alphaproteobacteria</taxon>
        <taxon>Candidatus Pelagibacterales</taxon>
        <taxon>Candidatus Pelagibacteraceae</taxon>
        <taxon>Candidatus Pelagibacter</taxon>
    </lineage>
</organism>
<dbReference type="EMBL" id="CP038852">
    <property type="protein sequence ID" value="QIZ20958.1"/>
    <property type="molecule type" value="Genomic_DNA"/>
</dbReference>
<gene>
    <name evidence="2" type="ORF">E5R92_04080</name>
</gene>
<proteinExistence type="predicted"/>
<accession>A0A6H1Q2A6</accession>
<dbReference type="InterPro" id="IPR029063">
    <property type="entry name" value="SAM-dependent_MTases_sf"/>
</dbReference>
<dbReference type="PANTHER" id="PTHR34009">
    <property type="entry name" value="PROTEIN STAR"/>
    <property type="match status" value="1"/>
</dbReference>
<dbReference type="GO" id="GO:0016197">
    <property type="term" value="P:endosomal transport"/>
    <property type="evidence" value="ECO:0007669"/>
    <property type="project" value="TreeGrafter"/>
</dbReference>
<dbReference type="GO" id="GO:0005886">
    <property type="term" value="C:plasma membrane"/>
    <property type="evidence" value="ECO:0007669"/>
    <property type="project" value="TreeGrafter"/>
</dbReference>
<dbReference type="PANTHER" id="PTHR34009:SF2">
    <property type="entry name" value="PROTEIN STAR"/>
    <property type="match status" value="1"/>
</dbReference>
<dbReference type="GO" id="GO:0006888">
    <property type="term" value="P:endoplasmic reticulum to Golgi vesicle-mediated transport"/>
    <property type="evidence" value="ECO:0007669"/>
    <property type="project" value="TreeGrafter"/>
</dbReference>
<dbReference type="GO" id="GO:0032259">
    <property type="term" value="P:methylation"/>
    <property type="evidence" value="ECO:0007669"/>
    <property type="project" value="UniProtKB-KW"/>
</dbReference>
<dbReference type="SUPFAM" id="SSF53335">
    <property type="entry name" value="S-adenosyl-L-methionine-dependent methyltransferases"/>
    <property type="match status" value="1"/>
</dbReference>
<evidence type="ECO:0000313" key="3">
    <source>
        <dbReference type="Proteomes" id="UP000501094"/>
    </source>
</evidence>
<sequence>MFKLNFLKKNRFLYWVYKIQKIYKNKNPNFHYSEFAEDVMVNRIFRNYSDGFYVDIGAYHPIKGSLTYKLYKKGWKGMNLDISKTSIDLFDIARPEDKNINCAIGNFSGDTFYYENSPINQQNSLIKSNVTQKKVEIKSFLLEEILKLNKIDKVDFINIDTEGTELNIINSINFEKINPILFTIEENSFDTVNESRNSKIELMKKNNYELINVIGVTMFFIKADMVSKVSDLIRI</sequence>
<reference evidence="2 3" key="1">
    <citation type="journal article" date="2020" name="Nat. Microbiol.">
        <title>Lysogenic host-virus interactions in SAR11 marine bacteria.</title>
        <authorList>
            <person name="Morris R.M."/>
            <person name="Cain K.R."/>
            <person name="Hvorecny K.L."/>
            <person name="Kollman J.M."/>
        </authorList>
    </citation>
    <scope>NUCLEOTIDE SEQUENCE [LARGE SCALE GENOMIC DNA]</scope>
    <source>
        <strain evidence="2 3">NP1</strain>
    </source>
</reference>
<dbReference type="RefSeq" id="WP_168606832.1">
    <property type="nucleotide sequence ID" value="NZ_CP038852.1"/>
</dbReference>
<protein>
    <submittedName>
        <fullName evidence="2">FkbM family methyltransferase</fullName>
    </submittedName>
</protein>
<dbReference type="Gene3D" id="3.40.50.150">
    <property type="entry name" value="Vaccinia Virus protein VP39"/>
    <property type="match status" value="1"/>
</dbReference>
<dbReference type="InterPro" id="IPR006342">
    <property type="entry name" value="FkbM_mtfrase"/>
</dbReference>
<name>A0A6H1Q2A6_9PROT</name>
<dbReference type="GO" id="GO:0005737">
    <property type="term" value="C:cytoplasm"/>
    <property type="evidence" value="ECO:0007669"/>
    <property type="project" value="GOC"/>
</dbReference>
<keyword evidence="2" id="KW-0808">Transferase</keyword>
<feature type="domain" description="Methyltransferase FkbM" evidence="1">
    <location>
        <begin position="55"/>
        <end position="209"/>
    </location>
</feature>
<dbReference type="AlphaFoldDB" id="A0A6H1Q2A6"/>
<dbReference type="KEGG" id="peg:E5R92_04080"/>
<evidence type="ECO:0000259" key="1">
    <source>
        <dbReference type="Pfam" id="PF05050"/>
    </source>
</evidence>
<keyword evidence="3" id="KW-1185">Reference proteome</keyword>
<keyword evidence="2" id="KW-0489">Methyltransferase</keyword>
<dbReference type="Pfam" id="PF05050">
    <property type="entry name" value="Methyltransf_21"/>
    <property type="match status" value="1"/>
</dbReference>
<dbReference type="Proteomes" id="UP000501094">
    <property type="component" value="Chromosome"/>
</dbReference>